<dbReference type="GO" id="GO:0008360">
    <property type="term" value="P:regulation of cell shape"/>
    <property type="evidence" value="ECO:0007669"/>
    <property type="project" value="UniProtKB-KW"/>
</dbReference>
<dbReference type="NCBIfam" id="NF002528">
    <property type="entry name" value="PRK01966.1-4"/>
    <property type="match status" value="1"/>
</dbReference>
<evidence type="ECO:0000256" key="26">
    <source>
        <dbReference type="PROSITE-ProRule" id="PRU00409"/>
    </source>
</evidence>
<evidence type="ECO:0000256" key="24">
    <source>
        <dbReference type="PIRSR" id="PIRSR039102-2"/>
    </source>
</evidence>
<dbReference type="Gene3D" id="3.30.470.20">
    <property type="entry name" value="ATP-grasp fold, B domain"/>
    <property type="match status" value="1"/>
</dbReference>
<dbReference type="HAMAP" id="MF_00047">
    <property type="entry name" value="Dala_Dala_lig"/>
    <property type="match status" value="1"/>
</dbReference>
<evidence type="ECO:0000256" key="5">
    <source>
        <dbReference type="ARBA" id="ARBA00010871"/>
    </source>
</evidence>
<evidence type="ECO:0000256" key="12">
    <source>
        <dbReference type="ARBA" id="ARBA00022842"/>
    </source>
</evidence>
<feature type="domain" description="ATP-grasp" evidence="27">
    <location>
        <begin position="149"/>
        <end position="357"/>
    </location>
</feature>
<dbReference type="SUPFAM" id="SSF52440">
    <property type="entry name" value="PreATP-grasp domain"/>
    <property type="match status" value="1"/>
</dbReference>
<dbReference type="GO" id="GO:0046872">
    <property type="term" value="F:metal ion binding"/>
    <property type="evidence" value="ECO:0007669"/>
    <property type="project" value="UniProtKB-KW"/>
</dbReference>
<dbReference type="PANTHER" id="PTHR23132">
    <property type="entry name" value="D-ALANINE--D-ALANINE LIGASE"/>
    <property type="match status" value="1"/>
</dbReference>
<dbReference type="SUPFAM" id="SSF56059">
    <property type="entry name" value="Glutathione synthetase ATP-binding domain-like"/>
    <property type="match status" value="1"/>
</dbReference>
<accession>A0A3S0V8F9</accession>
<dbReference type="PROSITE" id="PS00844">
    <property type="entry name" value="DALA_DALA_LIGASE_2"/>
    <property type="match status" value="1"/>
</dbReference>
<keyword evidence="9 25" id="KW-0479">Metal-binding</keyword>
<evidence type="ECO:0000256" key="22">
    <source>
        <dbReference type="HAMAP-Rule" id="MF_00047"/>
    </source>
</evidence>
<dbReference type="Pfam" id="PF01820">
    <property type="entry name" value="Dala_Dala_lig_N"/>
    <property type="match status" value="1"/>
</dbReference>
<dbReference type="Pfam" id="PF07478">
    <property type="entry name" value="Dala_Dala_lig_C"/>
    <property type="match status" value="1"/>
</dbReference>
<comment type="similarity">
    <text evidence="5 22">Belongs to the D-alanine--D-alanine ligase family.</text>
</comment>
<dbReference type="NCBIfam" id="TIGR01205">
    <property type="entry name" value="D_ala_D_alaTIGR"/>
    <property type="match status" value="1"/>
</dbReference>
<keyword evidence="11 26" id="KW-0067">ATP-binding</keyword>
<keyword evidence="10 24" id="KW-0547">Nucleotide-binding</keyword>
<dbReference type="InterPro" id="IPR011095">
    <property type="entry name" value="Dala_Dala_lig_C"/>
</dbReference>
<dbReference type="InterPro" id="IPR011127">
    <property type="entry name" value="Dala_Dala_lig_N"/>
</dbReference>
<evidence type="ECO:0000256" key="10">
    <source>
        <dbReference type="ARBA" id="ARBA00022741"/>
    </source>
</evidence>
<dbReference type="PANTHER" id="PTHR23132:SF25">
    <property type="entry name" value="D-ALANINE--D-ALANINE LIGASE A"/>
    <property type="match status" value="1"/>
</dbReference>
<evidence type="ECO:0000256" key="2">
    <source>
        <dbReference type="ARBA" id="ARBA00003921"/>
    </source>
</evidence>
<evidence type="ECO:0000256" key="6">
    <source>
        <dbReference type="ARBA" id="ARBA00012216"/>
    </source>
</evidence>
<feature type="binding site" evidence="24">
    <location>
        <begin position="189"/>
        <end position="191"/>
    </location>
    <ligand>
        <name>ATP</name>
        <dbReference type="ChEBI" id="CHEBI:30616"/>
    </ligand>
</feature>
<evidence type="ECO:0000256" key="18">
    <source>
        <dbReference type="ARBA" id="ARBA00060592"/>
    </source>
</evidence>
<comment type="cofactor">
    <cofactor evidence="25">
        <name>Mg(2+)</name>
        <dbReference type="ChEBI" id="CHEBI:18420"/>
    </cofactor>
    <cofactor evidence="25">
        <name>Mn(2+)</name>
        <dbReference type="ChEBI" id="CHEBI:29035"/>
    </cofactor>
    <text evidence="25">Binds 2 magnesium or manganese ions per subunit.</text>
</comment>
<evidence type="ECO:0000256" key="11">
    <source>
        <dbReference type="ARBA" id="ARBA00022840"/>
    </source>
</evidence>
<evidence type="ECO:0000256" key="8">
    <source>
        <dbReference type="ARBA" id="ARBA00022598"/>
    </source>
</evidence>
<comment type="catalytic activity">
    <reaction evidence="17 22">
        <text>2 D-alanine + ATP = D-alanyl-D-alanine + ADP + phosphate + H(+)</text>
        <dbReference type="Rhea" id="RHEA:11224"/>
        <dbReference type="ChEBI" id="CHEBI:15378"/>
        <dbReference type="ChEBI" id="CHEBI:30616"/>
        <dbReference type="ChEBI" id="CHEBI:43474"/>
        <dbReference type="ChEBI" id="CHEBI:57416"/>
        <dbReference type="ChEBI" id="CHEBI:57822"/>
        <dbReference type="ChEBI" id="CHEBI:456216"/>
        <dbReference type="EC" id="6.3.2.4"/>
    </reaction>
</comment>
<dbReference type="PROSITE" id="PS00843">
    <property type="entry name" value="DALA_DALA_LIGASE_1"/>
    <property type="match status" value="1"/>
</dbReference>
<dbReference type="GO" id="GO:0008716">
    <property type="term" value="F:D-alanine-D-alanine ligase activity"/>
    <property type="evidence" value="ECO:0007669"/>
    <property type="project" value="UniProtKB-UniRule"/>
</dbReference>
<dbReference type="EMBL" id="RZGZ01000005">
    <property type="protein sequence ID" value="RUQ97600.1"/>
    <property type="molecule type" value="Genomic_DNA"/>
</dbReference>
<reference evidence="28 29" key="1">
    <citation type="submission" date="2018-12" db="EMBL/GenBank/DDBJ databases">
        <authorList>
            <person name="Li F."/>
        </authorList>
    </citation>
    <scope>NUCLEOTIDE SEQUENCE [LARGE SCALE GENOMIC DNA]</scope>
    <source>
        <strain evidence="28 29">EGI 6500705</strain>
    </source>
</reference>
<dbReference type="GO" id="GO:0009252">
    <property type="term" value="P:peptidoglycan biosynthetic process"/>
    <property type="evidence" value="ECO:0007669"/>
    <property type="project" value="UniProtKB-UniRule"/>
</dbReference>
<dbReference type="EC" id="6.3.2.4" evidence="6 22"/>
<evidence type="ECO:0000256" key="16">
    <source>
        <dbReference type="ARBA" id="ARBA00023316"/>
    </source>
</evidence>
<dbReference type="InterPro" id="IPR005905">
    <property type="entry name" value="D_ala_D_ala"/>
</dbReference>
<dbReference type="InterPro" id="IPR016185">
    <property type="entry name" value="PreATP-grasp_dom_sf"/>
</dbReference>
<feature type="binding site" evidence="25">
    <location>
        <position position="324"/>
    </location>
    <ligand>
        <name>Mg(2+)</name>
        <dbReference type="ChEBI" id="CHEBI:18420"/>
        <label>1</label>
    </ligand>
</feature>
<evidence type="ECO:0000313" key="28">
    <source>
        <dbReference type="EMBL" id="RUQ97600.1"/>
    </source>
</evidence>
<keyword evidence="29" id="KW-1185">Reference proteome</keyword>
<comment type="caution">
    <text evidence="28">The sequence shown here is derived from an EMBL/GenBank/DDBJ whole genome shotgun (WGS) entry which is preliminary data.</text>
</comment>
<evidence type="ECO:0000256" key="14">
    <source>
        <dbReference type="ARBA" id="ARBA00022984"/>
    </source>
</evidence>
<evidence type="ECO:0000256" key="15">
    <source>
        <dbReference type="ARBA" id="ARBA00023211"/>
    </source>
</evidence>
<comment type="cofactor">
    <cofactor evidence="1">
        <name>Mn(2+)</name>
        <dbReference type="ChEBI" id="CHEBI:29035"/>
    </cofactor>
</comment>
<dbReference type="OrthoDB" id="9813261at2"/>
<name>A0A3S0V8F9_9MICO</name>
<keyword evidence="15 25" id="KW-0464">Manganese</keyword>
<keyword evidence="13 22" id="KW-0133">Cell shape</keyword>
<comment type="function">
    <text evidence="2 22">Cell wall formation.</text>
</comment>
<dbReference type="SMART" id="SM01209">
    <property type="entry name" value="GARS_A"/>
    <property type="match status" value="1"/>
</dbReference>
<sequence length="365" mass="38516">MTVKRRVAVLFGGRSSEHSISCATAGGVLSAIDRELFDIVPIGITRAGAFVLEEDDPSKFALDPERLPEVIDNGSRVLWPEDASSRELRVTSADGVVTSLGTIDVVFPILHGRYGEDGTVQGLFELVGLPYVGSGVLASSVSMDKHFAKTVLQHAGIAVAPWATVSATGFRADPEAAHRSADGLGYPVFVKPARAGSSVGVAKVEEPAGLDAAIREALTHDDRVLIESTVVGREVEIAVLEGRDGAPPRTSVAGEIVVSGRGFYDFESKYLDAPGIDLVCPADLTDDEFGEMGRIAAAVFDAVGAEGLARVDFFLTDDGFVVNELNTLPGFTPISMFPKCWLASGLAYPDLITELLELAAARGAR</sequence>
<feature type="active site" evidence="23">
    <location>
        <position position="335"/>
    </location>
</feature>
<dbReference type="GO" id="GO:0005524">
    <property type="term" value="F:ATP binding"/>
    <property type="evidence" value="ECO:0007669"/>
    <property type="project" value="UniProtKB-UniRule"/>
</dbReference>
<evidence type="ECO:0000256" key="13">
    <source>
        <dbReference type="ARBA" id="ARBA00022960"/>
    </source>
</evidence>
<keyword evidence="14 22" id="KW-0573">Peptidoglycan synthesis</keyword>
<dbReference type="GO" id="GO:0071555">
    <property type="term" value="P:cell wall organization"/>
    <property type="evidence" value="ECO:0007669"/>
    <property type="project" value="UniProtKB-KW"/>
</dbReference>
<keyword evidence="7 22" id="KW-0963">Cytoplasm</keyword>
<evidence type="ECO:0000256" key="20">
    <source>
        <dbReference type="ARBA" id="ARBA00076288"/>
    </source>
</evidence>
<comment type="pathway">
    <text evidence="4 22">Cell wall biogenesis; peptidoglycan biosynthesis.</text>
</comment>
<evidence type="ECO:0000256" key="19">
    <source>
        <dbReference type="ARBA" id="ARBA00068427"/>
    </source>
</evidence>
<organism evidence="28 29">
    <name type="scientific">Labedella endophytica</name>
    <dbReference type="NCBI Taxonomy" id="1523160"/>
    <lineage>
        <taxon>Bacteria</taxon>
        <taxon>Bacillati</taxon>
        <taxon>Actinomycetota</taxon>
        <taxon>Actinomycetes</taxon>
        <taxon>Micrococcales</taxon>
        <taxon>Microbacteriaceae</taxon>
        <taxon>Labedella</taxon>
    </lineage>
</organism>
<dbReference type="GO" id="GO:0005829">
    <property type="term" value="C:cytosol"/>
    <property type="evidence" value="ECO:0007669"/>
    <property type="project" value="TreeGrafter"/>
</dbReference>
<keyword evidence="8 22" id="KW-0436">Ligase</keyword>
<evidence type="ECO:0000313" key="29">
    <source>
        <dbReference type="Proteomes" id="UP000274909"/>
    </source>
</evidence>
<dbReference type="Gene3D" id="3.30.1490.20">
    <property type="entry name" value="ATP-grasp fold, A domain"/>
    <property type="match status" value="1"/>
</dbReference>
<dbReference type="FunFam" id="3.30.1490.20:FF:000007">
    <property type="entry name" value="D-alanine--D-alanine ligase"/>
    <property type="match status" value="1"/>
</dbReference>
<proteinExistence type="inferred from homology"/>
<dbReference type="AlphaFoldDB" id="A0A3S0V8F9"/>
<feature type="binding site" evidence="25">
    <location>
        <position position="312"/>
    </location>
    <ligand>
        <name>Mg(2+)</name>
        <dbReference type="ChEBI" id="CHEBI:18420"/>
        <label>1</label>
    </ligand>
</feature>
<evidence type="ECO:0000256" key="9">
    <source>
        <dbReference type="ARBA" id="ARBA00022723"/>
    </source>
</evidence>
<feature type="binding site" evidence="25">
    <location>
        <position position="324"/>
    </location>
    <ligand>
        <name>Mg(2+)</name>
        <dbReference type="ChEBI" id="CHEBI:18420"/>
        <label>2</label>
    </ligand>
</feature>
<dbReference type="RefSeq" id="WP_127051310.1">
    <property type="nucleotide sequence ID" value="NZ_RZGZ01000005.1"/>
</dbReference>
<dbReference type="InterPro" id="IPR000291">
    <property type="entry name" value="D-Ala_lig_Van_CS"/>
</dbReference>
<dbReference type="UniPathway" id="UPA00219"/>
<evidence type="ECO:0000256" key="21">
    <source>
        <dbReference type="ARBA" id="ARBA00077154"/>
    </source>
</evidence>
<feature type="active site" evidence="23">
    <location>
        <position position="197"/>
    </location>
</feature>
<dbReference type="PIRSF" id="PIRSF039102">
    <property type="entry name" value="Ddl/VanB"/>
    <property type="match status" value="1"/>
</dbReference>
<evidence type="ECO:0000256" key="4">
    <source>
        <dbReference type="ARBA" id="ARBA00004752"/>
    </source>
</evidence>
<evidence type="ECO:0000256" key="23">
    <source>
        <dbReference type="PIRSR" id="PIRSR039102-1"/>
    </source>
</evidence>
<keyword evidence="12 25" id="KW-0460">Magnesium</keyword>
<feature type="binding site" evidence="24">
    <location>
        <begin position="227"/>
        <end position="234"/>
    </location>
    <ligand>
        <name>ATP</name>
        <dbReference type="ChEBI" id="CHEBI:30616"/>
    </ligand>
</feature>
<evidence type="ECO:0000259" key="27">
    <source>
        <dbReference type="PROSITE" id="PS50975"/>
    </source>
</evidence>
<comment type="subcellular location">
    <subcellularLocation>
        <location evidence="3 22">Cytoplasm</location>
    </subcellularLocation>
</comment>
<gene>
    <name evidence="22" type="primary">ddl</name>
    <name evidence="28" type="ORF">ELQ94_15675</name>
</gene>
<dbReference type="Proteomes" id="UP000274909">
    <property type="component" value="Unassembled WGS sequence"/>
</dbReference>
<feature type="binding site" evidence="24">
    <location>
        <begin position="323"/>
        <end position="324"/>
    </location>
    <ligand>
        <name>ATP</name>
        <dbReference type="ChEBI" id="CHEBI:30616"/>
    </ligand>
</feature>
<feature type="binding site" evidence="24">
    <location>
        <position position="145"/>
    </location>
    <ligand>
        <name>ATP</name>
        <dbReference type="ChEBI" id="CHEBI:30616"/>
    </ligand>
</feature>
<keyword evidence="16 22" id="KW-0961">Cell wall biogenesis/degradation</keyword>
<evidence type="ECO:0000256" key="17">
    <source>
        <dbReference type="ARBA" id="ARBA00047614"/>
    </source>
</evidence>
<dbReference type="InterPro" id="IPR013815">
    <property type="entry name" value="ATP_grasp_subdomain_1"/>
</dbReference>
<comment type="pathway">
    <text evidence="18">Glycan biosynthesis.</text>
</comment>
<feature type="active site" evidence="23">
    <location>
        <position position="17"/>
    </location>
</feature>
<evidence type="ECO:0000256" key="1">
    <source>
        <dbReference type="ARBA" id="ARBA00001936"/>
    </source>
</evidence>
<dbReference type="InterPro" id="IPR011761">
    <property type="entry name" value="ATP-grasp"/>
</dbReference>
<evidence type="ECO:0000256" key="7">
    <source>
        <dbReference type="ARBA" id="ARBA00022490"/>
    </source>
</evidence>
<dbReference type="PROSITE" id="PS50975">
    <property type="entry name" value="ATP_GRASP"/>
    <property type="match status" value="1"/>
</dbReference>
<feature type="binding site" evidence="25">
    <location>
        <position position="326"/>
    </location>
    <ligand>
        <name>Mg(2+)</name>
        <dbReference type="ChEBI" id="CHEBI:18420"/>
        <label>2</label>
    </ligand>
</feature>
<feature type="binding site" evidence="24">
    <location>
        <begin position="197"/>
        <end position="198"/>
    </location>
    <ligand>
        <name>ATP</name>
        <dbReference type="ChEBI" id="CHEBI:30616"/>
    </ligand>
</feature>
<evidence type="ECO:0000256" key="25">
    <source>
        <dbReference type="PIRSR" id="PIRSR039102-3"/>
    </source>
</evidence>
<evidence type="ECO:0000256" key="3">
    <source>
        <dbReference type="ARBA" id="ARBA00004496"/>
    </source>
</evidence>
<dbReference type="Gene3D" id="3.40.50.20">
    <property type="match status" value="1"/>
</dbReference>
<protein>
    <recommendedName>
        <fullName evidence="19 22">D-alanine--D-alanine ligase</fullName>
        <ecNumber evidence="6 22">6.3.2.4</ecNumber>
    </recommendedName>
    <alternativeName>
        <fullName evidence="21 22">D-Ala-D-Ala ligase</fullName>
    </alternativeName>
    <alternativeName>
        <fullName evidence="20 22">D-alanylalanine synthetase</fullName>
    </alternativeName>
</protein>